<protein>
    <submittedName>
        <fullName evidence="5">G821 protein</fullName>
    </submittedName>
</protein>
<keyword evidence="2" id="KW-0433">Leucine-rich repeat</keyword>
<gene>
    <name evidence="5" type="primary">g821</name>
    <name evidence="5" type="ORF">VP750_LOCUS720</name>
</gene>
<dbReference type="SMART" id="SM00369">
    <property type="entry name" value="LRR_TYP"/>
    <property type="match status" value="2"/>
</dbReference>
<proteinExistence type="predicted"/>
<evidence type="ECO:0000313" key="6">
    <source>
        <dbReference type="Proteomes" id="UP001497392"/>
    </source>
</evidence>
<dbReference type="InterPro" id="IPR050216">
    <property type="entry name" value="LRR_domain-containing"/>
</dbReference>
<dbReference type="InterPro" id="IPR001810">
    <property type="entry name" value="F-box_dom"/>
</dbReference>
<dbReference type="InterPro" id="IPR032675">
    <property type="entry name" value="LRR_dom_sf"/>
</dbReference>
<reference evidence="5 6" key="1">
    <citation type="submission" date="2024-06" db="EMBL/GenBank/DDBJ databases">
        <authorList>
            <person name="Kraege A."/>
            <person name="Thomma B."/>
        </authorList>
    </citation>
    <scope>NUCLEOTIDE SEQUENCE [LARGE SCALE GENOMIC DNA]</scope>
</reference>
<dbReference type="SUPFAM" id="SSF52058">
    <property type="entry name" value="L domain-like"/>
    <property type="match status" value="1"/>
</dbReference>
<dbReference type="PANTHER" id="PTHR48051">
    <property type="match status" value="1"/>
</dbReference>
<keyword evidence="3" id="KW-0677">Repeat</keyword>
<comment type="caution">
    <text evidence="5">The sequence shown here is derived from an EMBL/GenBank/DDBJ whole genome shotgun (WGS) entry which is preliminary data.</text>
</comment>
<dbReference type="InterPro" id="IPR003591">
    <property type="entry name" value="Leu-rich_rpt_typical-subtyp"/>
</dbReference>
<dbReference type="Gene3D" id="3.80.10.10">
    <property type="entry name" value="Ribonuclease Inhibitor"/>
    <property type="match status" value="2"/>
</dbReference>
<accession>A0ABP1FGS1</accession>
<comment type="subcellular location">
    <subcellularLocation>
        <location evidence="1">Cytoplasm</location>
        <location evidence="1">Cytoskeleton</location>
        <location evidence="1">Cilium axoneme</location>
    </subcellularLocation>
</comment>
<dbReference type="EMBL" id="CAXHTA020000002">
    <property type="protein sequence ID" value="CAL5219061.1"/>
    <property type="molecule type" value="Genomic_DNA"/>
</dbReference>
<evidence type="ECO:0000313" key="5">
    <source>
        <dbReference type="EMBL" id="CAL5219061.1"/>
    </source>
</evidence>
<dbReference type="PROSITE" id="PS50181">
    <property type="entry name" value="FBOX"/>
    <property type="match status" value="1"/>
</dbReference>
<name>A0ABP1FGS1_9CHLO</name>
<feature type="domain" description="F-box" evidence="4">
    <location>
        <begin position="62"/>
        <end position="112"/>
    </location>
</feature>
<keyword evidence="6" id="KW-1185">Reference proteome</keyword>
<organism evidence="5 6">
    <name type="scientific">Coccomyxa viridis</name>
    <dbReference type="NCBI Taxonomy" id="1274662"/>
    <lineage>
        <taxon>Eukaryota</taxon>
        <taxon>Viridiplantae</taxon>
        <taxon>Chlorophyta</taxon>
        <taxon>core chlorophytes</taxon>
        <taxon>Trebouxiophyceae</taxon>
        <taxon>Trebouxiophyceae incertae sedis</taxon>
        <taxon>Coccomyxaceae</taxon>
        <taxon>Coccomyxa</taxon>
    </lineage>
</organism>
<dbReference type="Proteomes" id="UP001497392">
    <property type="component" value="Unassembled WGS sequence"/>
</dbReference>
<evidence type="ECO:0000256" key="2">
    <source>
        <dbReference type="ARBA" id="ARBA00022614"/>
    </source>
</evidence>
<evidence type="ECO:0000256" key="1">
    <source>
        <dbReference type="ARBA" id="ARBA00004430"/>
    </source>
</evidence>
<sequence length="602" mass="66634">MQDSVAGPIYRERQRSTKLPTQLFKGALRDVFRSFTSRKEALMPIKRERSSLQCLLSHLQESPALGALPVEVLQQIGSHLTTRERACSFPLICKAIRVASDPKAVGNLWSSLALSASLLGSGNDWPYDKRLLWVSSRMQQAETLELAFDECQLSEQALHDLQEALRLSLRLRHLTLLDVLPSVLSMVAGLSGLEELSLVNISGTDADLGPSLQALSGLTKLKTLSISMVNGKYIGAWPDWSCLRKLECMTLQGSRGYMFPWAALPGWFGDLPKLHSLDISYAGYKEVPEAISGLTQLTSLKLENQCFETPLTQSSASSHASRLLPLRKLKTLSIGSWVGALPAAVATLSDLEDLHIRGELPIDEDDDQVFRVEEQDLSEQQAVLPAQCSHLQALHTLRLDCFSEMKTFPLQIIQLSSLRTLDLSNTCLSSLPLGITALEALQELQLGACSFKTVPAQLLRQLHSLRNVDLSRNADLELQQLSLDDLTWLATGLRTVRVDKLQNRAWNKASLPALAFLEEVAALYQQYATAGIQDVPDNAAATITSAGTAPDIQAIWEREWWLKKGHRRVVMRLNNVKTVPVRLDDYLSEELHTLASKCLASC</sequence>
<evidence type="ECO:0000256" key="3">
    <source>
        <dbReference type="ARBA" id="ARBA00022737"/>
    </source>
</evidence>
<evidence type="ECO:0000259" key="4">
    <source>
        <dbReference type="PROSITE" id="PS50181"/>
    </source>
</evidence>
<dbReference type="PANTHER" id="PTHR48051:SF54">
    <property type="entry name" value="LEUCINE-RICH REPEAT-CONTAINING PROTEIN"/>
    <property type="match status" value="1"/>
</dbReference>